<evidence type="ECO:0000259" key="6">
    <source>
        <dbReference type="PROSITE" id="PS50157"/>
    </source>
</evidence>
<dbReference type="GO" id="GO:0006383">
    <property type="term" value="P:transcription by RNA polymerase III"/>
    <property type="evidence" value="ECO:0007669"/>
    <property type="project" value="TreeGrafter"/>
</dbReference>
<evidence type="ECO:0000313" key="7">
    <source>
        <dbReference type="Proteomes" id="UP000025227"/>
    </source>
</evidence>
<feature type="region of interest" description="Disordered" evidence="5">
    <location>
        <begin position="125"/>
        <end position="148"/>
    </location>
</feature>
<evidence type="ECO:0000313" key="8">
    <source>
        <dbReference type="WBParaSite" id="HCON_00013350-00002"/>
    </source>
</evidence>
<sequence>MGKVRPSLSSPPQTEQSEGMAKRPRPENDHHDEHEVASSSEPQQKQHASIDGSATQFSDIECLKTYSSMTSWQDFNNALPGVLQERLVRGAMGANGGSLPCFKCHKSLTSSLGLIMHLKRCRKSAKDPTNASESTKIPHPPAKRVRDRTKKNVNPIISVSSLQELKEEPSIWLRLDQNEKLDVLKTFFPSRVVECFAIQTTSRKCPTFNDYKKAVAHLDSCIQPMYLTYVGERASEFRLLDKKTRARYVREGMAMCMQLPCIECGRLFTHHYGLLYHVERCNVSEDEMPWKCYRCSMHTTRAKSHEHLKECWGVDREEEAKELSSCLVMGALGDVNLRSGKSILKDSDETIEIDGVPKLVSELSAEEALKSILGPKQSVLTPKKRRPLTGARASVSEGVIPEHSTRITISGDGKMRFKFRKADIKGGVAGMAGYPRYLDYVRKSNEKWNEEVSALPYCAHLSDIKPSVWKTLSNSTSLPYSNKESVGIRLFEQRHVDQQEIPDSCRRLRAFNTTELTNERDESVTVAYCGGPINAIRIAPNTMPSGEEVVAVVTYPCETTLVGKNMRNADGLVQFWLHSSNEKGSSAIVPWFVLKSDYGLVFDVCWLDRPRLSPDDTLIGYFAVSTAQGVVLFYRLDTNTISSSQGVPVVNPEPGLILRQPKNVFLDKPEDENSEQPFSPPIYALTWSAKSSAQYIVGVNAAGGAVIWDLQRSIDTPQVLLDSTWSSPVTAASFIGTYEVALAFRERLVRVYDVRSYECSLEENAVRTAGSRVTAQPRLFSGFFAFQSEYFATGDIPTNGVSFICTETKSGGYFVVPLGNRHGLMTWDVAASCVNATVASCGVDGRLLLSSNGRLVTFASPCDYGFSLMKSSLTLTRRRVSEPEAVNIETLFSKVEPHDDYNDHTNEKEAPVRRACLCYTTHDETLEHLWLDISLNSDVMTRRWLSFLCIVAARNSMPPADESLLILP</sequence>
<feature type="compositionally biased region" description="Polar residues" evidence="5">
    <location>
        <begin position="7"/>
        <end position="17"/>
    </location>
</feature>
<feature type="domain" description="C2H2-type" evidence="6">
    <location>
        <begin position="259"/>
        <end position="289"/>
    </location>
</feature>
<dbReference type="AlphaFoldDB" id="A0A7I4XVZ8"/>
<evidence type="ECO:0000256" key="3">
    <source>
        <dbReference type="ARBA" id="ARBA00023242"/>
    </source>
</evidence>
<dbReference type="OrthoDB" id="3535323at2759"/>
<reference evidence="8" key="1">
    <citation type="submission" date="2020-12" db="UniProtKB">
        <authorList>
            <consortium name="WormBaseParasite"/>
        </authorList>
    </citation>
    <scope>IDENTIFICATION</scope>
    <source>
        <strain evidence="8">MHco3</strain>
    </source>
</reference>
<keyword evidence="7" id="KW-1185">Reference proteome</keyword>
<dbReference type="PROSITE" id="PS50157">
    <property type="entry name" value="ZINC_FINGER_C2H2_2"/>
    <property type="match status" value="1"/>
</dbReference>
<dbReference type="InterPro" id="IPR052416">
    <property type="entry name" value="GTF3C_component"/>
</dbReference>
<evidence type="ECO:0000256" key="5">
    <source>
        <dbReference type="SAM" id="MobiDB-lite"/>
    </source>
</evidence>
<accession>A0A7I4XVZ8</accession>
<dbReference type="InterPro" id="IPR015943">
    <property type="entry name" value="WD40/YVTN_repeat-like_dom_sf"/>
</dbReference>
<dbReference type="GO" id="GO:0005634">
    <property type="term" value="C:nucleus"/>
    <property type="evidence" value="ECO:0007669"/>
    <property type="project" value="UniProtKB-SubCell"/>
</dbReference>
<feature type="compositionally biased region" description="Polar residues" evidence="5">
    <location>
        <begin position="37"/>
        <end position="54"/>
    </location>
</feature>
<evidence type="ECO:0000256" key="4">
    <source>
        <dbReference type="PROSITE-ProRule" id="PRU00042"/>
    </source>
</evidence>
<dbReference type="GO" id="GO:0008270">
    <property type="term" value="F:zinc ion binding"/>
    <property type="evidence" value="ECO:0007669"/>
    <property type="project" value="UniProtKB-KW"/>
</dbReference>
<protein>
    <submittedName>
        <fullName evidence="8">C2H2-type domain-containing protein</fullName>
    </submittedName>
</protein>
<feature type="region of interest" description="Disordered" evidence="5">
    <location>
        <begin position="1"/>
        <end position="54"/>
    </location>
</feature>
<feature type="compositionally biased region" description="Basic and acidic residues" evidence="5">
    <location>
        <begin position="20"/>
        <end position="36"/>
    </location>
</feature>
<dbReference type="WBParaSite" id="HCON_00013350-00002">
    <property type="protein sequence ID" value="HCON_00013350-00002"/>
    <property type="gene ID" value="HCON_00013350"/>
</dbReference>
<keyword evidence="4" id="KW-0862">Zinc</keyword>
<dbReference type="GO" id="GO:0000127">
    <property type="term" value="C:transcription factor TFIIIC complex"/>
    <property type="evidence" value="ECO:0007669"/>
    <property type="project" value="TreeGrafter"/>
</dbReference>
<dbReference type="InterPro" id="IPR036322">
    <property type="entry name" value="WD40_repeat_dom_sf"/>
</dbReference>
<dbReference type="InterPro" id="IPR013087">
    <property type="entry name" value="Znf_C2H2_type"/>
</dbReference>
<dbReference type="SUPFAM" id="SSF50978">
    <property type="entry name" value="WD40 repeat-like"/>
    <property type="match status" value="1"/>
</dbReference>
<dbReference type="Proteomes" id="UP000025227">
    <property type="component" value="Unplaced"/>
</dbReference>
<keyword evidence="2" id="KW-0804">Transcription</keyword>
<organism evidence="7 8">
    <name type="scientific">Haemonchus contortus</name>
    <name type="common">Barber pole worm</name>
    <dbReference type="NCBI Taxonomy" id="6289"/>
    <lineage>
        <taxon>Eukaryota</taxon>
        <taxon>Metazoa</taxon>
        <taxon>Ecdysozoa</taxon>
        <taxon>Nematoda</taxon>
        <taxon>Chromadorea</taxon>
        <taxon>Rhabditida</taxon>
        <taxon>Rhabditina</taxon>
        <taxon>Rhabditomorpha</taxon>
        <taxon>Strongyloidea</taxon>
        <taxon>Trichostrongylidae</taxon>
        <taxon>Haemonchus</taxon>
    </lineage>
</organism>
<comment type="subcellular location">
    <subcellularLocation>
        <location evidence="1">Nucleus</location>
    </subcellularLocation>
</comment>
<evidence type="ECO:0000256" key="1">
    <source>
        <dbReference type="ARBA" id="ARBA00004123"/>
    </source>
</evidence>
<dbReference type="Gene3D" id="2.130.10.10">
    <property type="entry name" value="YVTN repeat-like/Quinoprotein amine dehydrogenase"/>
    <property type="match status" value="1"/>
</dbReference>
<proteinExistence type="predicted"/>
<keyword evidence="3" id="KW-0539">Nucleus</keyword>
<name>A0A7I4XVZ8_HAECO</name>
<dbReference type="PANTHER" id="PTHR15052">
    <property type="entry name" value="RNA POLYMERASE III TRANSCRIPTION INITIATION FACTOR COMPLEX SUBUNIT"/>
    <property type="match status" value="1"/>
</dbReference>
<keyword evidence="4" id="KW-0863">Zinc-finger</keyword>
<keyword evidence="4" id="KW-0479">Metal-binding</keyword>
<dbReference type="PANTHER" id="PTHR15052:SF2">
    <property type="entry name" value="GENERAL TRANSCRIPTION FACTOR 3C POLYPEPTIDE 2"/>
    <property type="match status" value="1"/>
</dbReference>
<evidence type="ECO:0000256" key="2">
    <source>
        <dbReference type="ARBA" id="ARBA00023163"/>
    </source>
</evidence>